<protein>
    <recommendedName>
        <fullName evidence="3">Integrase, catalytic region, zinc finger, CCHC-type, peptidase aspartic, catalytic</fullName>
    </recommendedName>
</protein>
<organism evidence="1 2">
    <name type="scientific">Tanacetum coccineum</name>
    <dbReference type="NCBI Taxonomy" id="301880"/>
    <lineage>
        <taxon>Eukaryota</taxon>
        <taxon>Viridiplantae</taxon>
        <taxon>Streptophyta</taxon>
        <taxon>Embryophyta</taxon>
        <taxon>Tracheophyta</taxon>
        <taxon>Spermatophyta</taxon>
        <taxon>Magnoliopsida</taxon>
        <taxon>eudicotyledons</taxon>
        <taxon>Gunneridae</taxon>
        <taxon>Pentapetalae</taxon>
        <taxon>asterids</taxon>
        <taxon>campanulids</taxon>
        <taxon>Asterales</taxon>
        <taxon>Asteraceae</taxon>
        <taxon>Asteroideae</taxon>
        <taxon>Anthemideae</taxon>
        <taxon>Anthemidinae</taxon>
        <taxon>Tanacetum</taxon>
    </lineage>
</organism>
<comment type="caution">
    <text evidence="1">The sequence shown here is derived from an EMBL/GenBank/DDBJ whole genome shotgun (WGS) entry which is preliminary data.</text>
</comment>
<keyword evidence="2" id="KW-1185">Reference proteome</keyword>
<dbReference type="Proteomes" id="UP001151760">
    <property type="component" value="Unassembled WGS sequence"/>
</dbReference>
<name>A0ABQ4WE50_9ASTR</name>
<sequence>MSTLSEFMIVAGKDNGQIILNSVENGPLVWPTVALENRTVRPKTYEELSDKENFQADCDLKDSNIVLQGLPPDVYALVNNHKVSKDIWDRVNVTPCHRQKHGMRRNDQS</sequence>
<accession>A0ABQ4WE50</accession>
<reference evidence="1" key="1">
    <citation type="journal article" date="2022" name="Int. J. Mol. Sci.">
        <title>Draft Genome of Tanacetum Coccineum: Genomic Comparison of Closely Related Tanacetum-Family Plants.</title>
        <authorList>
            <person name="Yamashiro T."/>
            <person name="Shiraishi A."/>
            <person name="Nakayama K."/>
            <person name="Satake H."/>
        </authorList>
    </citation>
    <scope>NUCLEOTIDE SEQUENCE</scope>
</reference>
<evidence type="ECO:0008006" key="3">
    <source>
        <dbReference type="Google" id="ProtNLM"/>
    </source>
</evidence>
<dbReference type="EMBL" id="BQNB010008563">
    <property type="protein sequence ID" value="GJS51117.1"/>
    <property type="molecule type" value="Genomic_DNA"/>
</dbReference>
<gene>
    <name evidence="1" type="ORF">Tco_0624479</name>
</gene>
<proteinExistence type="predicted"/>
<evidence type="ECO:0000313" key="1">
    <source>
        <dbReference type="EMBL" id="GJS51117.1"/>
    </source>
</evidence>
<reference evidence="1" key="2">
    <citation type="submission" date="2022-01" db="EMBL/GenBank/DDBJ databases">
        <authorList>
            <person name="Yamashiro T."/>
            <person name="Shiraishi A."/>
            <person name="Satake H."/>
            <person name="Nakayama K."/>
        </authorList>
    </citation>
    <scope>NUCLEOTIDE SEQUENCE</scope>
</reference>
<evidence type="ECO:0000313" key="2">
    <source>
        <dbReference type="Proteomes" id="UP001151760"/>
    </source>
</evidence>